<reference evidence="11" key="1">
    <citation type="journal article" date="2022" name="Front. Microbiol.">
        <title>New perspectives on an old grouping: The genomic and phenotypic variability of Oxalobacter formigenes and the implications for calcium oxalate stone prevention.</title>
        <authorList>
            <person name="Chmiel J.A."/>
            <person name="Carr C."/>
            <person name="Stuivenberg G.A."/>
            <person name="Venema R."/>
            <person name="Chanyi R.M."/>
            <person name="Al K.F."/>
            <person name="Giguere D."/>
            <person name="Say H."/>
            <person name="Akouris P.P."/>
            <person name="Dominguez Romero S.A."/>
            <person name="Kwong A."/>
            <person name="Tai V."/>
            <person name="Koval S.F."/>
            <person name="Razvi H."/>
            <person name="Bjazevic J."/>
            <person name="Burton J.P."/>
        </authorList>
    </citation>
    <scope>NUCLEOTIDE SEQUENCE</scope>
    <source>
        <strain evidence="11">OxK</strain>
    </source>
</reference>
<keyword evidence="8 9" id="KW-0411">Iron-sulfur</keyword>
<dbReference type="InterPro" id="IPR004453">
    <property type="entry name" value="QueG"/>
</dbReference>
<feature type="binding site" evidence="9">
    <location>
        <position position="195"/>
    </location>
    <ligand>
        <name>[4Fe-4S] cluster</name>
        <dbReference type="ChEBI" id="CHEBI:49883"/>
        <label>2</label>
    </ligand>
</feature>
<dbReference type="EC" id="1.17.99.6" evidence="9"/>
<dbReference type="GO" id="GO:0031419">
    <property type="term" value="F:cobalamin binding"/>
    <property type="evidence" value="ECO:0007669"/>
    <property type="project" value="UniProtKB-KW"/>
</dbReference>
<dbReference type="PROSITE" id="PS51379">
    <property type="entry name" value="4FE4S_FER_2"/>
    <property type="match status" value="1"/>
</dbReference>
<feature type="binding site" evidence="9">
    <location>
        <position position="241"/>
    </location>
    <ligand>
        <name>[4Fe-4S] cluster</name>
        <dbReference type="ChEBI" id="CHEBI:49883"/>
        <label>2</label>
    </ligand>
</feature>
<accession>A0A9E9LEE2</accession>
<dbReference type="PANTHER" id="PTHR30002">
    <property type="entry name" value="EPOXYQUEUOSINE REDUCTASE"/>
    <property type="match status" value="1"/>
</dbReference>
<feature type="binding site" evidence="9">
    <location>
        <position position="166"/>
    </location>
    <ligand>
        <name>cob(II)alamin</name>
        <dbReference type="ChEBI" id="CHEBI:16304"/>
    </ligand>
</feature>
<feature type="binding site" evidence="9">
    <location>
        <begin position="238"/>
        <end position="239"/>
    </location>
    <ligand>
        <name>cob(II)alamin</name>
        <dbReference type="ChEBI" id="CHEBI:16304"/>
    </ligand>
</feature>
<dbReference type="PANTHER" id="PTHR30002:SF4">
    <property type="entry name" value="EPOXYQUEUOSINE REDUCTASE"/>
    <property type="match status" value="1"/>
</dbReference>
<feature type="binding site" evidence="9">
    <location>
        <position position="211"/>
    </location>
    <ligand>
        <name>[4Fe-4S] cluster</name>
        <dbReference type="ChEBI" id="CHEBI:49883"/>
        <label>2</label>
    </ligand>
</feature>
<comment type="caution">
    <text evidence="9">Lacks conserved residue(s) required for the propagation of feature annotation.</text>
</comment>
<evidence type="ECO:0000256" key="3">
    <source>
        <dbReference type="ARBA" id="ARBA00022694"/>
    </source>
</evidence>
<feature type="binding site" evidence="9">
    <location>
        <position position="245"/>
    </location>
    <ligand>
        <name>[4Fe-4S] cluster</name>
        <dbReference type="ChEBI" id="CHEBI:49883"/>
        <label>1</label>
    </ligand>
</feature>
<dbReference type="PROSITE" id="PS00198">
    <property type="entry name" value="4FE4S_FER_1"/>
    <property type="match status" value="1"/>
</dbReference>
<organism evidence="11">
    <name type="scientific">Oxalobacter aliiformigenes</name>
    <dbReference type="NCBI Taxonomy" id="2946593"/>
    <lineage>
        <taxon>Bacteria</taxon>
        <taxon>Pseudomonadati</taxon>
        <taxon>Pseudomonadota</taxon>
        <taxon>Betaproteobacteria</taxon>
        <taxon>Burkholderiales</taxon>
        <taxon>Oxalobacteraceae</taxon>
        <taxon>Oxalobacter</taxon>
    </lineage>
</organism>
<keyword evidence="7 9" id="KW-0408">Iron</keyword>
<dbReference type="Pfam" id="PF13484">
    <property type="entry name" value="Fer4_16"/>
    <property type="match status" value="1"/>
</dbReference>
<comment type="cofactor">
    <cofactor evidence="9">
        <name>[4Fe-4S] cluster</name>
        <dbReference type="ChEBI" id="CHEBI:49883"/>
    </cofactor>
    <text evidence="9">Binds 2 [4Fe-4S] clusters per monomer.</text>
</comment>
<keyword evidence="1 9" id="KW-0004">4Fe-4S</keyword>
<keyword evidence="6 9" id="KW-0560">Oxidoreductase</keyword>
<dbReference type="GO" id="GO:0051539">
    <property type="term" value="F:4 iron, 4 sulfur cluster binding"/>
    <property type="evidence" value="ECO:0007669"/>
    <property type="project" value="UniProtKB-KW"/>
</dbReference>
<feature type="binding site" evidence="9">
    <location>
        <position position="191"/>
    </location>
    <ligand>
        <name>[4Fe-4S] cluster</name>
        <dbReference type="ChEBI" id="CHEBI:49883"/>
        <label>1</label>
    </ligand>
</feature>
<dbReference type="EMBL" id="CP098251">
    <property type="protein sequence ID" value="WAV91733.1"/>
    <property type="molecule type" value="Genomic_DNA"/>
</dbReference>
<dbReference type="HAMAP" id="MF_00916">
    <property type="entry name" value="QueG"/>
    <property type="match status" value="1"/>
</dbReference>
<feature type="binding site" evidence="9">
    <location>
        <position position="238"/>
    </location>
    <ligand>
        <name>[4Fe-4S] cluster</name>
        <dbReference type="ChEBI" id="CHEBI:49883"/>
        <label>2</label>
    </ligand>
</feature>
<comment type="pathway">
    <text evidence="9">tRNA modification; tRNA-queuosine biosynthesis.</text>
</comment>
<keyword evidence="9" id="KW-0846">Cobalamin</keyword>
<dbReference type="InterPro" id="IPR013542">
    <property type="entry name" value="QueG_DUF1730"/>
</dbReference>
<gene>
    <name evidence="9 11" type="primary">queG</name>
    <name evidence="11" type="ORF">NB646_02995</name>
</gene>
<dbReference type="InterPro" id="IPR017896">
    <property type="entry name" value="4Fe4S_Fe-S-bd"/>
</dbReference>
<evidence type="ECO:0000256" key="8">
    <source>
        <dbReference type="ARBA" id="ARBA00023014"/>
    </source>
</evidence>
<comment type="cofactor">
    <cofactor evidence="9">
        <name>cob(II)alamin</name>
        <dbReference type="ChEBI" id="CHEBI:16304"/>
    </cofactor>
</comment>
<protein>
    <recommendedName>
        <fullName evidence="9">Epoxyqueuosine reductase</fullName>
        <ecNumber evidence="9">1.17.99.6</ecNumber>
    </recommendedName>
    <alternativeName>
        <fullName evidence="9">Queuosine biosynthesis protein QueG</fullName>
    </alternativeName>
</protein>
<dbReference type="Gene3D" id="3.30.70.20">
    <property type="match status" value="1"/>
</dbReference>
<dbReference type="GO" id="GO:0046872">
    <property type="term" value="F:metal ion binding"/>
    <property type="evidence" value="ECO:0007669"/>
    <property type="project" value="UniProtKB-KW"/>
</dbReference>
<evidence type="ECO:0000256" key="7">
    <source>
        <dbReference type="ARBA" id="ARBA00023004"/>
    </source>
</evidence>
<dbReference type="SUPFAM" id="SSF46548">
    <property type="entry name" value="alpha-helical ferredoxin"/>
    <property type="match status" value="1"/>
</dbReference>
<evidence type="ECO:0000256" key="1">
    <source>
        <dbReference type="ARBA" id="ARBA00022485"/>
    </source>
</evidence>
<sequence length="349" mass="40072">MKIWASELGFSGLRITDIRLPDEEERLQRWLARGFHGEMHYMAAHGLKRCRPDELLPGTLRVVSVRMNYIPGIPDICLKEEMFRKDDPLQARISFYARGRDYHRVIRSRLARLAGKMQESIGPFRYRVFTDSAPVMEVALARKAGMGWQGKNNLLLCRRGGSFFFLGEMLVDLPLPVDPEEKSHCGNCERCFRHCPTNAIVEPNLVDARRCISYLTIELKGAIPVELRPLIGNRIYGCDDCQLVCPWNRFAERAKISDFNVRHGFDRSGLLDLFSWTEAEFHEKTEGSAIRRIGYDRWIRNIAVALGNALRDMENESVRDAIVHALNEKKSTVSEMVDEHIVWALHQGS</sequence>
<dbReference type="GO" id="GO:0008616">
    <property type="term" value="P:tRNA queuosine(34) biosynthetic process"/>
    <property type="evidence" value="ECO:0007669"/>
    <property type="project" value="UniProtKB-UniRule"/>
</dbReference>
<dbReference type="AlphaFoldDB" id="A0A9E9LEE2"/>
<evidence type="ECO:0000256" key="4">
    <source>
        <dbReference type="ARBA" id="ARBA00022723"/>
    </source>
</evidence>
<dbReference type="GO" id="GO:0005737">
    <property type="term" value="C:cytoplasm"/>
    <property type="evidence" value="ECO:0007669"/>
    <property type="project" value="UniProtKB-SubCell"/>
</dbReference>
<feature type="binding site" evidence="9">
    <location>
        <position position="220"/>
    </location>
    <ligand>
        <name>tRNA</name>
        <dbReference type="ChEBI" id="CHEBI:17843"/>
    </ligand>
</feature>
<dbReference type="Proteomes" id="UP001164819">
    <property type="component" value="Chromosome"/>
</dbReference>
<dbReference type="GO" id="GO:0052693">
    <property type="term" value="F:epoxyqueuosine reductase activity"/>
    <property type="evidence" value="ECO:0007669"/>
    <property type="project" value="UniProtKB-UniRule"/>
</dbReference>
<dbReference type="Pfam" id="PF08331">
    <property type="entry name" value="QueG_DUF1730"/>
    <property type="match status" value="1"/>
</dbReference>
<name>A0A9E9LEE2_9BURK</name>
<feature type="binding site" evidence="9">
    <location>
        <position position="185"/>
    </location>
    <ligand>
        <name>[4Fe-4S] cluster</name>
        <dbReference type="ChEBI" id="CHEBI:49883"/>
        <label>1</label>
    </ligand>
</feature>
<evidence type="ECO:0000256" key="5">
    <source>
        <dbReference type="ARBA" id="ARBA00022785"/>
    </source>
</evidence>
<feature type="binding site" evidence="9">
    <location>
        <position position="49"/>
    </location>
    <ligand>
        <name>cob(II)alamin</name>
        <dbReference type="ChEBI" id="CHEBI:16304"/>
    </ligand>
</feature>
<evidence type="ECO:0000256" key="9">
    <source>
        <dbReference type="HAMAP-Rule" id="MF_00916"/>
    </source>
</evidence>
<feature type="binding site" evidence="9">
    <location>
        <position position="188"/>
    </location>
    <ligand>
        <name>[4Fe-4S] cluster</name>
        <dbReference type="ChEBI" id="CHEBI:49883"/>
        <label>1</label>
    </ligand>
</feature>
<feature type="domain" description="4Fe-4S ferredoxin-type" evidence="10">
    <location>
        <begin position="173"/>
        <end position="205"/>
    </location>
</feature>
<comment type="subcellular location">
    <subcellularLocation>
        <location evidence="9">Cytoplasm</location>
    </subcellularLocation>
</comment>
<dbReference type="InterPro" id="IPR017900">
    <property type="entry name" value="4Fe4S_Fe_S_CS"/>
</dbReference>
<proteinExistence type="inferred from homology"/>
<evidence type="ECO:0000259" key="10">
    <source>
        <dbReference type="PROSITE" id="PS51379"/>
    </source>
</evidence>
<feature type="binding site" evidence="9">
    <location>
        <position position="213"/>
    </location>
    <ligand>
        <name>cob(II)alamin</name>
        <dbReference type="ChEBI" id="CHEBI:16304"/>
    </ligand>
</feature>
<dbReference type="RefSeq" id="WP_269316162.1">
    <property type="nucleotide sequence ID" value="NZ_CP098251.1"/>
</dbReference>
<feature type="active site" description="Proton donor" evidence="9">
    <location>
        <position position="131"/>
    </location>
</feature>
<comment type="similarity">
    <text evidence="9">Belongs to the QueG family.</text>
</comment>
<keyword evidence="5 9" id="KW-0671">Queuosine biosynthesis</keyword>
<dbReference type="NCBIfam" id="TIGR00276">
    <property type="entry name" value="tRNA epoxyqueuosine(34) reductase QueG"/>
    <property type="match status" value="1"/>
</dbReference>
<comment type="function">
    <text evidence="9">Catalyzes the conversion of epoxyqueuosine (oQ) to queuosine (Q), which is a hypermodified base found in the wobble positions of tRNA(Asp), tRNA(Asn), tRNA(His) and tRNA(Tyr).</text>
</comment>
<keyword evidence="9" id="KW-0170">Cobalt</keyword>
<evidence type="ECO:0000256" key="2">
    <source>
        <dbReference type="ARBA" id="ARBA00022490"/>
    </source>
</evidence>
<feature type="binding site" evidence="9">
    <location>
        <position position="131"/>
    </location>
    <ligand>
        <name>cob(II)alamin</name>
        <dbReference type="ChEBI" id="CHEBI:16304"/>
    </ligand>
</feature>
<dbReference type="FunFam" id="3.30.70.20:FF:000017">
    <property type="entry name" value="Epoxyqueuosine reductase"/>
    <property type="match status" value="1"/>
</dbReference>
<feature type="binding site" evidence="9">
    <location>
        <position position="152"/>
    </location>
    <ligand>
        <name>cob(II)alamin</name>
        <dbReference type="ChEBI" id="CHEBI:16304"/>
    </ligand>
</feature>
<keyword evidence="2 9" id="KW-0963">Cytoplasm</keyword>
<comment type="subunit">
    <text evidence="9">Monomer.</text>
</comment>
<keyword evidence="3 9" id="KW-0819">tRNA processing</keyword>
<evidence type="ECO:0000256" key="6">
    <source>
        <dbReference type="ARBA" id="ARBA00023002"/>
    </source>
</evidence>
<comment type="catalytic activity">
    <reaction evidence="9">
        <text>epoxyqueuosine(34) in tRNA + AH2 = queuosine(34) in tRNA + A + H2O</text>
        <dbReference type="Rhea" id="RHEA:32159"/>
        <dbReference type="Rhea" id="RHEA-COMP:18571"/>
        <dbReference type="Rhea" id="RHEA-COMP:18582"/>
        <dbReference type="ChEBI" id="CHEBI:13193"/>
        <dbReference type="ChEBI" id="CHEBI:15377"/>
        <dbReference type="ChEBI" id="CHEBI:17499"/>
        <dbReference type="ChEBI" id="CHEBI:194431"/>
        <dbReference type="ChEBI" id="CHEBI:194443"/>
        <dbReference type="EC" id="1.17.99.6"/>
    </reaction>
</comment>
<keyword evidence="4 9" id="KW-0479">Metal-binding</keyword>
<feature type="binding site" evidence="9">
    <location>
        <position position="155"/>
    </location>
    <ligand>
        <name>cob(II)alamin</name>
        <dbReference type="ChEBI" id="CHEBI:16304"/>
    </ligand>
</feature>
<evidence type="ECO:0000313" key="11">
    <source>
        <dbReference type="EMBL" id="WAV91733.1"/>
    </source>
</evidence>